<dbReference type="SMART" id="SM01007">
    <property type="entry name" value="Aldolase_II"/>
    <property type="match status" value="1"/>
</dbReference>
<proteinExistence type="predicted"/>
<dbReference type="NCBIfam" id="NF004855">
    <property type="entry name" value="PRK06208.1"/>
    <property type="match status" value="1"/>
</dbReference>
<dbReference type="SUPFAM" id="SSF53639">
    <property type="entry name" value="AraD/HMP-PK domain-like"/>
    <property type="match status" value="1"/>
</dbReference>
<dbReference type="InterPro" id="IPR051017">
    <property type="entry name" value="Aldolase-II_Adducin_sf"/>
</dbReference>
<keyword evidence="4" id="KW-1185">Reference proteome</keyword>
<reference evidence="3" key="2">
    <citation type="submission" date="2014-02" db="EMBL/GenBank/DDBJ databases">
        <title>Complete DNA sequence of /Kuraishia capsulata/ illustrates novel genomic features among budding yeasts (/Saccharomycotina/).</title>
        <authorList>
            <person name="Morales L."/>
            <person name="Noel B."/>
            <person name="Porcel B."/>
            <person name="Marcet-Houben M."/>
            <person name="Hullo M-F."/>
            <person name="Sacerdot C."/>
            <person name="Tekaia F."/>
            <person name="Leh-Louis V."/>
            <person name="Despons L."/>
            <person name="Khanna V."/>
            <person name="Aury J-M."/>
            <person name="Barbe V."/>
            <person name="Couloux A."/>
            <person name="Labadie K."/>
            <person name="Pelletier E."/>
            <person name="Souciet J-L."/>
            <person name="Boekhout T."/>
            <person name="Gabaldon T."/>
            <person name="Wincker P."/>
            <person name="Dujon B."/>
        </authorList>
    </citation>
    <scope>NUCLEOTIDE SEQUENCE</scope>
    <source>
        <strain evidence="3">CBS 1993</strain>
    </source>
</reference>
<dbReference type="Gene3D" id="3.40.225.10">
    <property type="entry name" value="Class II aldolase/adducin N-terminal domain"/>
    <property type="match status" value="1"/>
</dbReference>
<feature type="region of interest" description="Disordered" evidence="1">
    <location>
        <begin position="1"/>
        <end position="22"/>
    </location>
</feature>
<dbReference type="PANTHER" id="PTHR10672">
    <property type="entry name" value="ADDUCIN"/>
    <property type="match status" value="1"/>
</dbReference>
<dbReference type="InterPro" id="IPR001303">
    <property type="entry name" value="Aldolase_II/adducin_N"/>
</dbReference>
<dbReference type="GO" id="GO:0051015">
    <property type="term" value="F:actin filament binding"/>
    <property type="evidence" value="ECO:0007669"/>
    <property type="project" value="TreeGrafter"/>
</dbReference>
<dbReference type="RefSeq" id="XP_022461201.1">
    <property type="nucleotide sequence ID" value="XM_022600373.1"/>
</dbReference>
<accession>W6MS35</accession>
<dbReference type="Proteomes" id="UP000019384">
    <property type="component" value="Unassembled WGS sequence"/>
</dbReference>
<dbReference type="InterPro" id="IPR036409">
    <property type="entry name" value="Aldolase_II/adducin_N_sf"/>
</dbReference>
<gene>
    <name evidence="3" type="ORF">KUCA_T00005201001</name>
</gene>
<evidence type="ECO:0000256" key="1">
    <source>
        <dbReference type="SAM" id="MobiDB-lite"/>
    </source>
</evidence>
<evidence type="ECO:0000313" key="4">
    <source>
        <dbReference type="Proteomes" id="UP000019384"/>
    </source>
</evidence>
<name>W6MS35_9ASCO</name>
<organism evidence="3 4">
    <name type="scientific">Kuraishia capsulata CBS 1993</name>
    <dbReference type="NCBI Taxonomy" id="1382522"/>
    <lineage>
        <taxon>Eukaryota</taxon>
        <taxon>Fungi</taxon>
        <taxon>Dikarya</taxon>
        <taxon>Ascomycota</taxon>
        <taxon>Saccharomycotina</taxon>
        <taxon>Pichiomycetes</taxon>
        <taxon>Pichiales</taxon>
        <taxon>Pichiaceae</taxon>
        <taxon>Kuraishia</taxon>
    </lineage>
</organism>
<reference evidence="3" key="1">
    <citation type="submission" date="2013-12" db="EMBL/GenBank/DDBJ databases">
        <authorList>
            <person name="Genoscope - CEA"/>
        </authorList>
    </citation>
    <scope>NUCLEOTIDE SEQUENCE</scope>
    <source>
        <strain evidence="3">CBS 1993</strain>
    </source>
</reference>
<evidence type="ECO:0000313" key="3">
    <source>
        <dbReference type="EMBL" id="CDK29213.1"/>
    </source>
</evidence>
<dbReference type="AlphaFoldDB" id="W6MS35"/>
<dbReference type="OrthoDB" id="3238794at2759"/>
<dbReference type="GeneID" id="34522589"/>
<dbReference type="GO" id="GO:0005856">
    <property type="term" value="C:cytoskeleton"/>
    <property type="evidence" value="ECO:0007669"/>
    <property type="project" value="TreeGrafter"/>
</dbReference>
<dbReference type="HOGENOM" id="CLU_006033_1_2_1"/>
<sequence>MLSSTSTSTTNPVESSSFRVTSKKPQNVEVKADGQNIVFGDVKHPYRIPVIKDKLKQREWMLNEMAGAFRIFGRAGFNEGSAGHISVRDPVDPDTFWINPLAVHFSLLRPEDMVHVDKNGTYIGGNRTTINRAGFRIHSAIHEARPDVNCACHVHSVAGKAFSALGRPLDILNQDACFFYNNQSLYSSFGGVVLDNVEGVEIAKALGPTNRTIILQNHGLLTCGSNVGEACYLMTIMEKSCDIQLRIDAVQASGKYNRILIGDDEARFTYEMVGDPSTLHSAFCSEYEYEVRLSNGELKSIAEFHED</sequence>
<evidence type="ECO:0000259" key="2">
    <source>
        <dbReference type="SMART" id="SM01007"/>
    </source>
</evidence>
<dbReference type="PANTHER" id="PTHR10672:SF25">
    <property type="entry name" value="MEIOTICALLY UP-REGULATED GENE 14 PROTEIN"/>
    <property type="match status" value="1"/>
</dbReference>
<feature type="domain" description="Class II aldolase/adducin N-terminal" evidence="2">
    <location>
        <begin position="63"/>
        <end position="245"/>
    </location>
</feature>
<dbReference type="EMBL" id="HG793130">
    <property type="protein sequence ID" value="CDK29213.1"/>
    <property type="molecule type" value="Genomic_DNA"/>
</dbReference>
<dbReference type="FunFam" id="3.40.225.10:FF:000009">
    <property type="entry name" value="Class II aldolase/adducin N-terminal"/>
    <property type="match status" value="1"/>
</dbReference>
<dbReference type="Pfam" id="PF00596">
    <property type="entry name" value="Aldolase_II"/>
    <property type="match status" value="1"/>
</dbReference>
<protein>
    <recommendedName>
        <fullName evidence="2">Class II aldolase/adducin N-terminal domain-containing protein</fullName>
    </recommendedName>
</protein>
<dbReference type="STRING" id="1382522.W6MS35"/>